<accession>A0A845GS78</accession>
<dbReference type="GO" id="GO:0003677">
    <property type="term" value="F:DNA binding"/>
    <property type="evidence" value="ECO:0007669"/>
    <property type="project" value="InterPro"/>
</dbReference>
<dbReference type="GO" id="GO:0006310">
    <property type="term" value="P:DNA recombination"/>
    <property type="evidence" value="ECO:0007669"/>
    <property type="project" value="UniProtKB-KW"/>
</dbReference>
<evidence type="ECO:0000259" key="2">
    <source>
        <dbReference type="Pfam" id="PF00589"/>
    </source>
</evidence>
<name>A0A845GS78_9BURK</name>
<reference evidence="3" key="1">
    <citation type="submission" date="2019-12" db="EMBL/GenBank/DDBJ databases">
        <title>Novel species isolated from a subtropical stream in China.</title>
        <authorList>
            <person name="Lu H."/>
        </authorList>
    </citation>
    <scope>NUCLEOTIDE SEQUENCE [LARGE SCALE GENOMIC DNA]</scope>
    <source>
        <strain evidence="3">FT81W</strain>
    </source>
</reference>
<feature type="domain" description="Tyr recombinase" evidence="2">
    <location>
        <begin position="287"/>
        <end position="389"/>
    </location>
</feature>
<dbReference type="RefSeq" id="WP_161085855.1">
    <property type="nucleotide sequence ID" value="NZ_WWCX01000056.1"/>
</dbReference>
<gene>
    <name evidence="3" type="ORF">GTP90_23735</name>
</gene>
<sequence length="421" mass="48005">MARLETIQFQPMREVVEEGRIQWKNDKLGRPVANLPQIFWSNGEPWSEVNHWALMKVTSSVGGHIKTVTSLMKHLGAYADWLEAEQQDWRHFPERMADRTIVRFRGELIAQRKRGVIRPSTATVRMLAVIQFYRHAQVYGFVGRQSPMWRDEAVVLRYHDSVGFQRTLLRMKSELSIPNRARPGLMLEDGLVALQGRDAQALLKFTANENLIELHLMLSIGMLTGARIGTITSISIRNLEDALSDPSMPGFCRMPVGPGTGISTKFDVSGDLLVPAFLVGTLKSYAYSMERLRRQAHASKEHRGLLFLTSRGNPYQQSSFNRLMTDLRRRATAAGLRFMQTFKFHQTRCTYGTWLMELALRVTSQAAAVAFVRDAMLHKDEATTMRYVRFVQQAPVKALISNEFTVAFSGILNRDWNNYHA</sequence>
<comment type="caution">
    <text evidence="3">The sequence shown here is derived from an EMBL/GenBank/DDBJ whole genome shotgun (WGS) entry which is preliminary data.</text>
</comment>
<dbReference type="AlphaFoldDB" id="A0A845GS78"/>
<dbReference type="Proteomes" id="UP000447355">
    <property type="component" value="Unassembled WGS sequence"/>
</dbReference>
<evidence type="ECO:0000256" key="1">
    <source>
        <dbReference type="ARBA" id="ARBA00023172"/>
    </source>
</evidence>
<keyword evidence="1" id="KW-0233">DNA recombination</keyword>
<proteinExistence type="predicted"/>
<dbReference type="Gene3D" id="1.10.443.10">
    <property type="entry name" value="Intergrase catalytic core"/>
    <property type="match status" value="1"/>
</dbReference>
<dbReference type="InterPro" id="IPR013762">
    <property type="entry name" value="Integrase-like_cat_sf"/>
</dbReference>
<dbReference type="GO" id="GO:0015074">
    <property type="term" value="P:DNA integration"/>
    <property type="evidence" value="ECO:0007669"/>
    <property type="project" value="InterPro"/>
</dbReference>
<organism evidence="3 4">
    <name type="scientific">Duganella vulcania</name>
    <dbReference type="NCBI Taxonomy" id="2692166"/>
    <lineage>
        <taxon>Bacteria</taxon>
        <taxon>Pseudomonadati</taxon>
        <taxon>Pseudomonadota</taxon>
        <taxon>Betaproteobacteria</taxon>
        <taxon>Burkholderiales</taxon>
        <taxon>Oxalobacteraceae</taxon>
        <taxon>Telluria group</taxon>
        <taxon>Duganella</taxon>
    </lineage>
</organism>
<dbReference type="SUPFAM" id="SSF56349">
    <property type="entry name" value="DNA breaking-rejoining enzymes"/>
    <property type="match status" value="1"/>
</dbReference>
<protein>
    <submittedName>
        <fullName evidence="3">Tyrosine-type recombinase/integrase</fullName>
    </submittedName>
</protein>
<dbReference type="EMBL" id="WWCX01000056">
    <property type="protein sequence ID" value="MYM96871.1"/>
    <property type="molecule type" value="Genomic_DNA"/>
</dbReference>
<evidence type="ECO:0000313" key="3">
    <source>
        <dbReference type="EMBL" id="MYM96871.1"/>
    </source>
</evidence>
<dbReference type="InterPro" id="IPR002104">
    <property type="entry name" value="Integrase_catalytic"/>
</dbReference>
<dbReference type="InterPro" id="IPR011010">
    <property type="entry name" value="DNA_brk_join_enz"/>
</dbReference>
<dbReference type="Pfam" id="PF00589">
    <property type="entry name" value="Phage_integrase"/>
    <property type="match status" value="1"/>
</dbReference>
<evidence type="ECO:0000313" key="4">
    <source>
        <dbReference type="Proteomes" id="UP000447355"/>
    </source>
</evidence>